<dbReference type="InterPro" id="IPR026590">
    <property type="entry name" value="Ssirtuin_cat_dom"/>
</dbReference>
<keyword evidence="3" id="KW-0479">Metal-binding</keyword>
<dbReference type="PROSITE" id="PS50305">
    <property type="entry name" value="SIRTUIN"/>
    <property type="match status" value="1"/>
</dbReference>
<evidence type="ECO:0000256" key="2">
    <source>
        <dbReference type="ARBA" id="ARBA00023027"/>
    </source>
</evidence>
<evidence type="ECO:0000256" key="3">
    <source>
        <dbReference type="PROSITE-ProRule" id="PRU00236"/>
    </source>
</evidence>
<organism evidence="5 6">
    <name type="scientific">Cichlidogyrus casuarinus</name>
    <dbReference type="NCBI Taxonomy" id="1844966"/>
    <lineage>
        <taxon>Eukaryota</taxon>
        <taxon>Metazoa</taxon>
        <taxon>Spiralia</taxon>
        <taxon>Lophotrochozoa</taxon>
        <taxon>Platyhelminthes</taxon>
        <taxon>Monogenea</taxon>
        <taxon>Monopisthocotylea</taxon>
        <taxon>Dactylogyridea</taxon>
        <taxon>Ancyrocephalidae</taxon>
        <taxon>Cichlidogyrus</taxon>
    </lineage>
</organism>
<dbReference type="PANTHER" id="PTHR11085">
    <property type="entry name" value="NAD-DEPENDENT PROTEIN DEACYLASE SIRTUIN-5, MITOCHONDRIAL-RELATED"/>
    <property type="match status" value="1"/>
</dbReference>
<feature type="binding site" evidence="3">
    <location>
        <position position="287"/>
    </location>
    <ligand>
        <name>Zn(2+)</name>
        <dbReference type="ChEBI" id="CHEBI:29105"/>
    </ligand>
</feature>
<name>A0ABD2PUW7_9PLAT</name>
<dbReference type="InterPro" id="IPR029035">
    <property type="entry name" value="DHS-like_NAD/FAD-binding_dom"/>
</dbReference>
<dbReference type="GO" id="GO:0046872">
    <property type="term" value="F:metal ion binding"/>
    <property type="evidence" value="ECO:0007669"/>
    <property type="project" value="UniProtKB-KW"/>
</dbReference>
<comment type="caution">
    <text evidence="5">The sequence shown here is derived from an EMBL/GenBank/DDBJ whole genome shotgun (WGS) entry which is preliminary data.</text>
</comment>
<feature type="binding site" evidence="3">
    <location>
        <position position="121"/>
    </location>
    <ligand>
        <name>Zn(2+)</name>
        <dbReference type="ChEBI" id="CHEBI:29105"/>
    </ligand>
</feature>
<dbReference type="GO" id="GO:0016740">
    <property type="term" value="F:transferase activity"/>
    <property type="evidence" value="ECO:0007669"/>
    <property type="project" value="UniProtKB-KW"/>
</dbReference>
<gene>
    <name evidence="5" type="primary">SIRT7</name>
    <name evidence="5" type="ORF">Ciccas_010364</name>
</gene>
<feature type="binding site" evidence="3">
    <location>
        <position position="146"/>
    </location>
    <ligand>
        <name>Zn(2+)</name>
        <dbReference type="ChEBI" id="CHEBI:29105"/>
    </ligand>
</feature>
<dbReference type="EMBL" id="JBJKFK010002471">
    <property type="protein sequence ID" value="KAL3311064.1"/>
    <property type="molecule type" value="Genomic_DNA"/>
</dbReference>
<keyword evidence="2" id="KW-0520">NAD</keyword>
<keyword evidence="6" id="KW-1185">Reference proteome</keyword>
<feature type="domain" description="Deacetylase sirtuin-type" evidence="4">
    <location>
        <begin position="1"/>
        <end position="477"/>
    </location>
</feature>
<dbReference type="Proteomes" id="UP001626550">
    <property type="component" value="Unassembled WGS sequence"/>
</dbReference>
<evidence type="ECO:0000259" key="4">
    <source>
        <dbReference type="PROSITE" id="PS50305"/>
    </source>
</evidence>
<dbReference type="SUPFAM" id="SSF52467">
    <property type="entry name" value="DHS-like NAD/FAD-binding domain"/>
    <property type="match status" value="1"/>
</dbReference>
<keyword evidence="3" id="KW-0862">Zinc</keyword>
<protein>
    <submittedName>
        <fullName evidence="5">NAD-dependent protein deacetylase sirtuin-7</fullName>
    </submittedName>
</protein>
<evidence type="ECO:0000313" key="5">
    <source>
        <dbReference type="EMBL" id="KAL3311064.1"/>
    </source>
</evidence>
<proteinExistence type="predicted"/>
<feature type="active site" description="Proton acceptor" evidence="3">
    <location>
        <position position="110"/>
    </location>
</feature>
<keyword evidence="1" id="KW-0808">Transferase</keyword>
<dbReference type="InterPro" id="IPR003000">
    <property type="entry name" value="Sirtuin"/>
</dbReference>
<dbReference type="Pfam" id="PF02146">
    <property type="entry name" value="SIR2"/>
    <property type="match status" value="1"/>
</dbReference>
<dbReference type="AlphaFoldDB" id="A0ABD2PUW7"/>
<dbReference type="PANTHER" id="PTHR11085:SF10">
    <property type="entry name" value="NAD-DEPENDENT PROTEIN DEACYLASE SIRTUIN-5, MITOCHONDRIAL-RELATED"/>
    <property type="match status" value="1"/>
</dbReference>
<reference evidence="5 6" key="1">
    <citation type="submission" date="2024-11" db="EMBL/GenBank/DDBJ databases">
        <title>Adaptive evolution of stress response genes in parasites aligns with host niche diversity.</title>
        <authorList>
            <person name="Hahn C."/>
            <person name="Resl P."/>
        </authorList>
    </citation>
    <scope>NUCLEOTIDE SEQUENCE [LARGE SCALE GENOMIC DNA]</scope>
    <source>
        <strain evidence="5">EGGRZ-B1_66</strain>
        <tissue evidence="5">Body</tissue>
    </source>
</reference>
<evidence type="ECO:0000256" key="1">
    <source>
        <dbReference type="ARBA" id="ARBA00022679"/>
    </source>
</evidence>
<dbReference type="Gene3D" id="2.20.28.200">
    <property type="match status" value="1"/>
</dbReference>
<sequence>MFLECKGSIIMFTGAGISTSSNIPDYRGTFGLWRQLAKANKSNVSDDEMNRRAANAKLRLPQATTAYPSFTHMAIKTLVDQGYVRHVLSQNVDGLHLRSGLSRYHLSEFHGNLFIEQCHSCGLNVFRQFDVAETTARSQHITGRVCPKCTVLFPNDVEILDAALVSSRNILLARSNKTLDSLTQEKKMKLYRKAAQMCFRQFEHNSRQCRKITRIDNVMAADDQGVVKTSSTSLVVTCSELPSQEVEYRVPLLRDTIVNYYERQNEMGLSDIYRVQAALEAIHGSRCMHLIHTMSSGKMDKRKPKTLRWLRRSTWDSFWTEKMRYATKLMAEKQISDSAAPSNVMVTISSDEEDTMSNCSISTSESEETGFTRKECVQPAKMIMAIGTSLSVLKHYKFLWPLGLGKSPIDEPEEVEVQVISQDGLPVKRRKTMLDDLGCFFVINSVQPTCKDKQANLIFRETCDELMRKLMHRLGLQVPDYEADKHDQILKWATPLRPNEEPTRTRVNIPFAQSTHPVILLDDDDDEKI</sequence>
<dbReference type="Gene3D" id="3.40.50.1220">
    <property type="entry name" value="TPP-binding domain"/>
    <property type="match status" value="2"/>
</dbReference>
<dbReference type="InterPro" id="IPR050134">
    <property type="entry name" value="NAD-dep_sirtuin_deacylases"/>
</dbReference>
<accession>A0ABD2PUW7</accession>
<feature type="binding site" evidence="3">
    <location>
        <position position="118"/>
    </location>
    <ligand>
        <name>Zn(2+)</name>
        <dbReference type="ChEBI" id="CHEBI:29105"/>
    </ligand>
</feature>
<evidence type="ECO:0000313" key="6">
    <source>
        <dbReference type="Proteomes" id="UP001626550"/>
    </source>
</evidence>